<organism evidence="2 3">
    <name type="scientific">Aspergillus parasiticus</name>
    <dbReference type="NCBI Taxonomy" id="5067"/>
    <lineage>
        <taxon>Eukaryota</taxon>
        <taxon>Fungi</taxon>
        <taxon>Dikarya</taxon>
        <taxon>Ascomycota</taxon>
        <taxon>Pezizomycotina</taxon>
        <taxon>Eurotiomycetes</taxon>
        <taxon>Eurotiomycetidae</taxon>
        <taxon>Eurotiales</taxon>
        <taxon>Aspergillaceae</taxon>
        <taxon>Aspergillus</taxon>
        <taxon>Aspergillus subgen. Circumdati</taxon>
    </lineage>
</organism>
<evidence type="ECO:0000313" key="3">
    <source>
        <dbReference type="Proteomes" id="UP000326532"/>
    </source>
</evidence>
<dbReference type="EMBL" id="ML734986">
    <property type="protein sequence ID" value="KAB8203897.1"/>
    <property type="molecule type" value="Genomic_DNA"/>
</dbReference>
<evidence type="ECO:0000256" key="1">
    <source>
        <dbReference type="SAM" id="MobiDB-lite"/>
    </source>
</evidence>
<feature type="region of interest" description="Disordered" evidence="1">
    <location>
        <begin position="102"/>
        <end position="124"/>
    </location>
</feature>
<dbReference type="Proteomes" id="UP000326532">
    <property type="component" value="Unassembled WGS sequence"/>
</dbReference>
<accession>A0A5N6DG43</accession>
<evidence type="ECO:0000313" key="2">
    <source>
        <dbReference type="EMBL" id="KAB8203897.1"/>
    </source>
</evidence>
<protein>
    <submittedName>
        <fullName evidence="2">Uncharacterized protein</fullName>
    </submittedName>
</protein>
<keyword evidence="3" id="KW-1185">Reference proteome</keyword>
<gene>
    <name evidence="2" type="ORF">BDV34DRAFT_227001</name>
</gene>
<sequence length="124" mass="13705">MAHHIYLLWSHKHQDISPSAPMRGFSTPTRIPPTYSRRKMGSIILTIATHSQYTLISFTKQVRDTVTLVLVGVTGALKVRTFGPRTMTAAVVRRTLQDKPAISNESGIPRRFNGCGAQASSSRI</sequence>
<name>A0A5N6DG43_ASPPA</name>
<reference evidence="2 3" key="1">
    <citation type="submission" date="2019-04" db="EMBL/GenBank/DDBJ databases">
        <title>Fungal friends and foes A comparative genomics study of 23 Aspergillus species from section Flavi.</title>
        <authorList>
            <consortium name="DOE Joint Genome Institute"/>
            <person name="Kjaerbolling I."/>
            <person name="Vesth T.C."/>
            <person name="Frisvad J.C."/>
            <person name="Nybo J.L."/>
            <person name="Theobald S."/>
            <person name="Kildgaard S."/>
            <person name="Petersen T.I."/>
            <person name="Kuo A."/>
            <person name="Sato A."/>
            <person name="Lyhne E.K."/>
            <person name="Kogle M.E."/>
            <person name="Wiebenga A."/>
            <person name="Kun R.S."/>
            <person name="Lubbers R.J."/>
            <person name="Makela M.R."/>
            <person name="Barry K."/>
            <person name="Chovatia M."/>
            <person name="Clum A."/>
            <person name="Daum C."/>
            <person name="Haridas S."/>
            <person name="He G."/>
            <person name="LaButti K."/>
            <person name="Lipzen A."/>
            <person name="Mondo S."/>
            <person name="Pangilinan J."/>
            <person name="Riley R."/>
            <person name="Salamov A."/>
            <person name="Simmons B.A."/>
            <person name="Magnuson J.K."/>
            <person name="Henrissat B."/>
            <person name="Mortensen U.H."/>
            <person name="Larsen T.O."/>
            <person name="De vries R.P."/>
            <person name="Grigoriev I.V."/>
            <person name="Machida M."/>
            <person name="Baker S.E."/>
            <person name="Andersen M.R."/>
        </authorList>
    </citation>
    <scope>NUCLEOTIDE SEQUENCE [LARGE SCALE GENOMIC DNA]</scope>
    <source>
        <strain evidence="2 3">CBS 117618</strain>
    </source>
</reference>
<dbReference type="AlphaFoldDB" id="A0A5N6DG43"/>
<proteinExistence type="predicted"/>
<dbReference type="VEuPathDB" id="FungiDB:BDV34DRAFT_227001"/>